<evidence type="ECO:0000313" key="2">
    <source>
        <dbReference type="Proteomes" id="UP000247565"/>
    </source>
</evidence>
<dbReference type="EMBL" id="QGLT01000001">
    <property type="protein sequence ID" value="PXZ02031.1"/>
    <property type="molecule type" value="Genomic_DNA"/>
</dbReference>
<proteinExistence type="predicted"/>
<protein>
    <submittedName>
        <fullName evidence="1">Uncharacterized protein</fullName>
    </submittedName>
</protein>
<organism evidence="1 2">
    <name type="scientific">Commensalibacter melissae</name>
    <dbReference type="NCBI Taxonomy" id="2070537"/>
    <lineage>
        <taxon>Bacteria</taxon>
        <taxon>Pseudomonadati</taxon>
        <taxon>Pseudomonadota</taxon>
        <taxon>Alphaproteobacteria</taxon>
        <taxon>Acetobacterales</taxon>
        <taxon>Acetobacteraceae</taxon>
    </lineage>
</organism>
<name>A0A318MZJ9_9PROT</name>
<dbReference type="Proteomes" id="UP000247565">
    <property type="component" value="Unassembled WGS sequence"/>
</dbReference>
<gene>
    <name evidence="1" type="ORF">DK869_03285</name>
</gene>
<dbReference type="RefSeq" id="WP_110438549.1">
    <property type="nucleotide sequence ID" value="NZ_CP033087.1"/>
</dbReference>
<dbReference type="AlphaFoldDB" id="A0A318MZJ9"/>
<evidence type="ECO:0000313" key="1">
    <source>
        <dbReference type="EMBL" id="PXZ02031.1"/>
    </source>
</evidence>
<reference evidence="1 2" key="1">
    <citation type="submission" date="2018-05" db="EMBL/GenBank/DDBJ databases">
        <title>Reference genomes for bee gut microbiota database.</title>
        <authorList>
            <person name="Ellegaard K.M."/>
        </authorList>
    </citation>
    <scope>NUCLEOTIDE SEQUENCE [LARGE SCALE GENOMIC DNA]</scope>
    <source>
        <strain evidence="1 2">ESL0284</strain>
    </source>
</reference>
<dbReference type="OrthoDB" id="8019751at2"/>
<comment type="caution">
    <text evidence="1">The sequence shown here is derived from an EMBL/GenBank/DDBJ whole genome shotgun (WGS) entry which is preliminary data.</text>
</comment>
<dbReference type="GeneID" id="83703499"/>
<keyword evidence="2" id="KW-1185">Reference proteome</keyword>
<sequence>MAIDVNIRITEDRKKTILTFSPDSGVTGQLELNQLELDNLIQALGSVRWMMAEGQKIAEITGAQIKPAYQTKWAIQKNIEKAETLLAFQHPGFGPLGFVLSDQQVKEYVKALQKGLKIKK</sequence>
<accession>A0A318MZJ9</accession>